<dbReference type="GO" id="GO:0008206">
    <property type="term" value="P:bile acid metabolic process"/>
    <property type="evidence" value="ECO:0007669"/>
    <property type="project" value="UniProtKB-ARBA"/>
</dbReference>
<dbReference type="Proteomes" id="UP000003240">
    <property type="component" value="Unassembled WGS sequence"/>
</dbReference>
<dbReference type="GO" id="GO:0006633">
    <property type="term" value="P:fatty acid biosynthetic process"/>
    <property type="evidence" value="ECO:0007669"/>
    <property type="project" value="TreeGrafter"/>
</dbReference>
<dbReference type="GO" id="GO:0048038">
    <property type="term" value="F:quinone binding"/>
    <property type="evidence" value="ECO:0007669"/>
    <property type="project" value="TreeGrafter"/>
</dbReference>
<dbReference type="InterPro" id="IPR002347">
    <property type="entry name" value="SDR_fam"/>
</dbReference>
<gene>
    <name evidence="4" type="ORF">ALO_15252</name>
</gene>
<evidence type="ECO:0000256" key="2">
    <source>
        <dbReference type="ARBA" id="ARBA00023002"/>
    </source>
</evidence>
<dbReference type="eggNOG" id="COG1028">
    <property type="taxonomic scope" value="Bacteria"/>
</dbReference>
<dbReference type="AlphaFoldDB" id="F7NLS6"/>
<dbReference type="PANTHER" id="PTHR42760">
    <property type="entry name" value="SHORT-CHAIN DEHYDROGENASES/REDUCTASES FAMILY MEMBER"/>
    <property type="match status" value="1"/>
</dbReference>
<evidence type="ECO:0000313" key="4">
    <source>
        <dbReference type="EMBL" id="EGO63017.1"/>
    </source>
</evidence>
<comment type="caution">
    <text evidence="4">The sequence shown here is derived from an EMBL/GenBank/DDBJ whole genome shotgun (WGS) entry which is preliminary data.</text>
</comment>
<sequence length="262" mass="28212">MEKLLTGKLCVVTGAARGMGRSLAIKYAEHGANVALIDLNKEGLEMAAKEVEAKGVQALPLVMDVAAAQEIDSAIRAIESKFIKIDVLANCAGISTSRLLVDVEEAEWDKVLNINLKAVYLLSRRAARNMIQNKVQNGKIVSISSQASKIGEFGNGVYCISKAGLNMLTQILGLELAEYGIAVTAVCPGYVNTEMVQQVFRKRGPLEGMTPEEYEKTLTNTVPMKRMAEPEEIADLMVYLSSGKANYITGVSVTIAGGRTLI</sequence>
<comment type="similarity">
    <text evidence="1 3">Belongs to the short-chain dehydrogenases/reductases (SDR) family.</text>
</comment>
<dbReference type="SUPFAM" id="SSF51735">
    <property type="entry name" value="NAD(P)-binding Rossmann-fold domains"/>
    <property type="match status" value="1"/>
</dbReference>
<dbReference type="PROSITE" id="PS00061">
    <property type="entry name" value="ADH_SHORT"/>
    <property type="match status" value="1"/>
</dbReference>
<evidence type="ECO:0000256" key="1">
    <source>
        <dbReference type="ARBA" id="ARBA00006484"/>
    </source>
</evidence>
<dbReference type="Gene3D" id="3.40.50.720">
    <property type="entry name" value="NAD(P)-binding Rossmann-like Domain"/>
    <property type="match status" value="1"/>
</dbReference>
<dbReference type="OrthoDB" id="9803333at2"/>
<name>F7NLS6_9FIRM</name>
<dbReference type="PANTHER" id="PTHR42760:SF133">
    <property type="entry name" value="3-OXOACYL-[ACYL-CARRIER-PROTEIN] REDUCTASE"/>
    <property type="match status" value="1"/>
</dbReference>
<protein>
    <submittedName>
        <fullName evidence="4">Short-chain dehydrogenase/reductase SDR</fullName>
    </submittedName>
</protein>
<dbReference type="PRINTS" id="PR00080">
    <property type="entry name" value="SDRFAMILY"/>
</dbReference>
<dbReference type="STRING" id="1009370.ALO_15252"/>
<reference evidence="4 5" key="1">
    <citation type="journal article" date="2011" name="EMBO J.">
        <title>Structural diversity of bacterial flagellar motors.</title>
        <authorList>
            <person name="Chen S."/>
            <person name="Beeby M."/>
            <person name="Murphy G.E."/>
            <person name="Leadbetter J.R."/>
            <person name="Hendrixson D.R."/>
            <person name="Briegel A."/>
            <person name="Li Z."/>
            <person name="Shi J."/>
            <person name="Tocheva E.I."/>
            <person name="Muller A."/>
            <person name="Dobro M.J."/>
            <person name="Jensen G.J."/>
        </authorList>
    </citation>
    <scope>NUCLEOTIDE SEQUENCE [LARGE SCALE GENOMIC DNA]</scope>
    <source>
        <strain evidence="4 5">DSM 6540</strain>
    </source>
</reference>
<proteinExistence type="inferred from homology"/>
<dbReference type="InterPro" id="IPR036291">
    <property type="entry name" value="NAD(P)-bd_dom_sf"/>
</dbReference>
<dbReference type="RefSeq" id="WP_004097124.1">
    <property type="nucleotide sequence ID" value="NZ_AFGF01000144.1"/>
</dbReference>
<organism evidence="4 5">
    <name type="scientific">Acetonema longum DSM 6540</name>
    <dbReference type="NCBI Taxonomy" id="1009370"/>
    <lineage>
        <taxon>Bacteria</taxon>
        <taxon>Bacillati</taxon>
        <taxon>Bacillota</taxon>
        <taxon>Negativicutes</taxon>
        <taxon>Acetonemataceae</taxon>
        <taxon>Acetonema</taxon>
    </lineage>
</organism>
<dbReference type="InterPro" id="IPR020904">
    <property type="entry name" value="Sc_DH/Rdtase_CS"/>
</dbReference>
<dbReference type="Pfam" id="PF00106">
    <property type="entry name" value="adh_short"/>
    <property type="match status" value="1"/>
</dbReference>
<dbReference type="EMBL" id="AFGF01000144">
    <property type="protein sequence ID" value="EGO63017.1"/>
    <property type="molecule type" value="Genomic_DNA"/>
</dbReference>
<keyword evidence="5" id="KW-1185">Reference proteome</keyword>
<accession>F7NLS6</accession>
<evidence type="ECO:0000313" key="5">
    <source>
        <dbReference type="Proteomes" id="UP000003240"/>
    </source>
</evidence>
<evidence type="ECO:0000256" key="3">
    <source>
        <dbReference type="RuleBase" id="RU000363"/>
    </source>
</evidence>
<dbReference type="GO" id="GO:0016616">
    <property type="term" value="F:oxidoreductase activity, acting on the CH-OH group of donors, NAD or NADP as acceptor"/>
    <property type="evidence" value="ECO:0007669"/>
    <property type="project" value="TreeGrafter"/>
</dbReference>
<keyword evidence="2" id="KW-0560">Oxidoreductase</keyword>
<dbReference type="CDD" id="cd05233">
    <property type="entry name" value="SDR_c"/>
    <property type="match status" value="1"/>
</dbReference>
<dbReference type="PRINTS" id="PR00081">
    <property type="entry name" value="GDHRDH"/>
</dbReference>
<dbReference type="FunFam" id="3.40.50.720:FF:000084">
    <property type="entry name" value="Short-chain dehydrogenase reductase"/>
    <property type="match status" value="1"/>
</dbReference>